<dbReference type="Proteomes" id="UP000002037">
    <property type="component" value="Unassembled WGS sequence"/>
</dbReference>
<name>C5M2A4_CANTT</name>
<dbReference type="EMBL" id="GG692395">
    <property type="protein sequence ID" value="EER35454.1"/>
    <property type="molecule type" value="Genomic_DNA"/>
</dbReference>
<accession>C5M2A4</accession>
<dbReference type="GO" id="GO:0005737">
    <property type="term" value="C:cytoplasm"/>
    <property type="evidence" value="ECO:0007669"/>
    <property type="project" value="TreeGrafter"/>
</dbReference>
<feature type="region of interest" description="Disordered" evidence="2">
    <location>
        <begin position="1"/>
        <end position="25"/>
    </location>
</feature>
<dbReference type="PANTHER" id="PTHR12874:SF9">
    <property type="entry name" value="F-BOX ONLY PROTEIN 48"/>
    <property type="match status" value="1"/>
</dbReference>
<keyword evidence="1" id="KW-0833">Ubl conjugation pathway</keyword>
<dbReference type="SUPFAM" id="SSF81383">
    <property type="entry name" value="F-box domain"/>
    <property type="match status" value="1"/>
</dbReference>
<dbReference type="GeneID" id="8300636"/>
<organism evidence="4 5">
    <name type="scientific">Candida tropicalis (strain ATCC MYA-3404 / T1)</name>
    <name type="common">Yeast</name>
    <dbReference type="NCBI Taxonomy" id="294747"/>
    <lineage>
        <taxon>Eukaryota</taxon>
        <taxon>Fungi</taxon>
        <taxon>Dikarya</taxon>
        <taxon>Ascomycota</taxon>
        <taxon>Saccharomycotina</taxon>
        <taxon>Pichiomycetes</taxon>
        <taxon>Debaryomycetaceae</taxon>
        <taxon>Candida/Lodderomyces clade</taxon>
        <taxon>Candida</taxon>
    </lineage>
</organism>
<evidence type="ECO:0000313" key="4">
    <source>
        <dbReference type="EMBL" id="EER35454.1"/>
    </source>
</evidence>
<dbReference type="RefSeq" id="XP_002545412.1">
    <property type="nucleotide sequence ID" value="XM_002545366.1"/>
</dbReference>
<dbReference type="PANTHER" id="PTHR12874">
    <property type="entry name" value="F-BOX ONLY PROTEIN 48-RELATED"/>
    <property type="match status" value="1"/>
</dbReference>
<sequence length="424" mass="48407">MSTAKIDHKSSDTSHHSVPPASEKLSSLDEKAISLFQQAVEREAQGLMSDAVDLYRKAFRMNDQVDKLYRSVHLPKAIQKLKAERGDNYLQRVDEHQVSKINVDKLIASFHNIDASPPDPLSADSDGDHNALTIKFSDLNLKQETIFTNPVSPLIHLPNEVWVNIMEILLHTSPVSWMNLSICCKKFAFLGLGQPTIWRQLAQLVYSKQVYDSTPNPHSDLATISINDTYKSIVSKFPFIKFNGCYISVVNYYSEGGKAEFSSSWSNPVRTITYYRYLRFYPDGTVLKVLSVLPPQQVVKFLIKGKSTLPTISETGVAVYQTDENRQSHKIQVGSWSMTPDGKVHIILEHEAINYLVFHYFYEIKDLGSHRHNKLKWLEYYSVRKPMENEDGEEGERAGEVMDFSIRNEKPFKFSRVGSYTLDN</sequence>
<dbReference type="AlphaFoldDB" id="C5M2A4"/>
<dbReference type="InterPro" id="IPR045464">
    <property type="entry name" value="Hrt3/FBXO9_C"/>
</dbReference>
<keyword evidence="5" id="KW-1185">Reference proteome</keyword>
<protein>
    <recommendedName>
        <fullName evidence="3">F-box protein Hrt3/FBXO9 C-terminal domain-containing protein</fullName>
    </recommendedName>
</protein>
<dbReference type="KEGG" id="ctp:CTRG_00193"/>
<proteinExistence type="predicted"/>
<dbReference type="OrthoDB" id="2117972at2759"/>
<evidence type="ECO:0000313" key="5">
    <source>
        <dbReference type="Proteomes" id="UP000002037"/>
    </source>
</evidence>
<feature type="domain" description="F-box protein Hrt3/FBXO9 C-terminal" evidence="3">
    <location>
        <begin position="227"/>
        <end position="318"/>
    </location>
</feature>
<evidence type="ECO:0000256" key="1">
    <source>
        <dbReference type="ARBA" id="ARBA00022786"/>
    </source>
</evidence>
<dbReference type="GO" id="GO:0031146">
    <property type="term" value="P:SCF-dependent proteasomal ubiquitin-dependent protein catabolic process"/>
    <property type="evidence" value="ECO:0007669"/>
    <property type="project" value="TreeGrafter"/>
</dbReference>
<dbReference type="VEuPathDB" id="FungiDB:CTRG_00193"/>
<dbReference type="HOGENOM" id="CLU_017706_1_0_1"/>
<dbReference type="STRING" id="294747.C5M2A4"/>
<dbReference type="eggNOG" id="KOG2997">
    <property type="taxonomic scope" value="Eukaryota"/>
</dbReference>
<evidence type="ECO:0000259" key="3">
    <source>
        <dbReference type="Pfam" id="PF19270"/>
    </source>
</evidence>
<feature type="compositionally biased region" description="Basic and acidic residues" evidence="2">
    <location>
        <begin position="1"/>
        <end position="15"/>
    </location>
</feature>
<dbReference type="Pfam" id="PF19270">
    <property type="entry name" value="FBO_C"/>
    <property type="match status" value="1"/>
</dbReference>
<dbReference type="GO" id="GO:0019005">
    <property type="term" value="C:SCF ubiquitin ligase complex"/>
    <property type="evidence" value="ECO:0007669"/>
    <property type="project" value="TreeGrafter"/>
</dbReference>
<dbReference type="InterPro" id="IPR036047">
    <property type="entry name" value="F-box-like_dom_sf"/>
</dbReference>
<reference evidence="4 5" key="1">
    <citation type="journal article" date="2009" name="Nature">
        <title>Evolution of pathogenicity and sexual reproduction in eight Candida genomes.</title>
        <authorList>
            <person name="Butler G."/>
            <person name="Rasmussen M.D."/>
            <person name="Lin M.F."/>
            <person name="Santos M.A."/>
            <person name="Sakthikumar S."/>
            <person name="Munro C.A."/>
            <person name="Rheinbay E."/>
            <person name="Grabherr M."/>
            <person name="Forche A."/>
            <person name="Reedy J.L."/>
            <person name="Agrafioti I."/>
            <person name="Arnaud M.B."/>
            <person name="Bates S."/>
            <person name="Brown A.J."/>
            <person name="Brunke S."/>
            <person name="Costanzo M.C."/>
            <person name="Fitzpatrick D.A."/>
            <person name="de Groot P.W."/>
            <person name="Harris D."/>
            <person name="Hoyer L.L."/>
            <person name="Hube B."/>
            <person name="Klis F.M."/>
            <person name="Kodira C."/>
            <person name="Lennard N."/>
            <person name="Logue M.E."/>
            <person name="Martin R."/>
            <person name="Neiman A.M."/>
            <person name="Nikolaou E."/>
            <person name="Quail M.A."/>
            <person name="Quinn J."/>
            <person name="Santos M.C."/>
            <person name="Schmitzberger F.F."/>
            <person name="Sherlock G."/>
            <person name="Shah P."/>
            <person name="Silverstein K.A."/>
            <person name="Skrzypek M.S."/>
            <person name="Soll D."/>
            <person name="Staggs R."/>
            <person name="Stansfield I."/>
            <person name="Stumpf M.P."/>
            <person name="Sudbery P.E."/>
            <person name="Srikantha T."/>
            <person name="Zeng Q."/>
            <person name="Berman J."/>
            <person name="Berriman M."/>
            <person name="Heitman J."/>
            <person name="Gow N.A."/>
            <person name="Lorenz M.C."/>
            <person name="Birren B.W."/>
            <person name="Kellis M."/>
            <person name="Cuomo C.A."/>
        </authorList>
    </citation>
    <scope>NUCLEOTIDE SEQUENCE [LARGE SCALE GENOMIC DNA]</scope>
    <source>
        <strain evidence="5">ATCC MYA-3404 / T1</strain>
    </source>
</reference>
<gene>
    <name evidence="4" type="ORF">CTRG_00193</name>
</gene>
<evidence type="ECO:0000256" key="2">
    <source>
        <dbReference type="SAM" id="MobiDB-lite"/>
    </source>
</evidence>